<proteinExistence type="predicted"/>
<feature type="compositionally biased region" description="Basic and acidic residues" evidence="2">
    <location>
        <begin position="451"/>
        <end position="465"/>
    </location>
</feature>
<feature type="chain" id="PRO_5026905475" description="G5 domain-containing protein" evidence="3">
    <location>
        <begin position="29"/>
        <end position="517"/>
    </location>
</feature>
<dbReference type="InterPro" id="IPR011098">
    <property type="entry name" value="G5_dom"/>
</dbReference>
<dbReference type="Pfam" id="PF04294">
    <property type="entry name" value="VanW"/>
    <property type="match status" value="1"/>
</dbReference>
<gene>
    <name evidence="5" type="ORF">Ana3638_06760</name>
</gene>
<dbReference type="PANTHER" id="PTHR35788">
    <property type="entry name" value="EXPORTED PROTEIN-RELATED"/>
    <property type="match status" value="1"/>
</dbReference>
<protein>
    <recommendedName>
        <fullName evidence="4">G5 domain-containing protein</fullName>
    </recommendedName>
</protein>
<dbReference type="Gene3D" id="2.20.230.10">
    <property type="entry name" value="Resuscitation-promoting factor rpfb"/>
    <property type="match status" value="1"/>
</dbReference>
<accession>A0A6P1TKS1</accession>
<evidence type="ECO:0000256" key="2">
    <source>
        <dbReference type="SAM" id="MobiDB-lite"/>
    </source>
</evidence>
<reference evidence="5 6" key="1">
    <citation type="submission" date="2020-01" db="EMBL/GenBank/DDBJ databases">
        <title>Genome analysis of Anaerocolumna sp. CBA3638.</title>
        <authorList>
            <person name="Kim J."/>
            <person name="Roh S.W."/>
        </authorList>
    </citation>
    <scope>NUCLEOTIDE SEQUENCE [LARGE SCALE GENOMIC DNA]</scope>
    <source>
        <strain evidence="5 6">CBA3638</strain>
    </source>
</reference>
<keyword evidence="6" id="KW-1185">Reference proteome</keyword>
<dbReference type="AlphaFoldDB" id="A0A6P1TKS1"/>
<dbReference type="SMART" id="SM01208">
    <property type="entry name" value="G5"/>
    <property type="match status" value="1"/>
</dbReference>
<sequence>MDRKKKLITLLLFVICFFFTTISPKVLAASEDDTITQGVYIDSIHIGGMTAEDAKQAVKDYVDDLKSKKIIVNIDDKTEEIALDKLGYEYKENNYIDEAFLIGKTGNLIKRYKELKDTEQSNLVYNLEFSLSDKKLKKFVKDKLSSHDVPAKNASVKRTGGEFVYTNHSIGRKVNIDKTVDAIKTAILDNWNHEDITLAATVEDDQPKYTKEMVEKCNTKLGTFSTTYTTSSEDRAGNLANGARLINNTVLYPGEVFSAYEKLTPFTTSNGYFEAGAYSNGKVVDSIGGGACQVTTTLYNAVLLSELEVVERQSHSMTISYVDLSRDSAIAGTWKDLKFKNDTKFPILIEAYTSGRTITFNIWGDETRDKKNRTIKFETVVLDEKAPGKDVVTKDPTKPTTYTLTTQSAHTGYVAELYKIVYENGVEVSRTRVNKSVYNASPKYVTVGTKKIKEDKPPKGEKPGDTPEGDDAPPKDTDTNIDNTKPGNTVEDQTSESTQAEEETTNNQTVEDAEDAN</sequence>
<feature type="region of interest" description="Disordered" evidence="2">
    <location>
        <begin position="448"/>
        <end position="517"/>
    </location>
</feature>
<organism evidence="5 6">
    <name type="scientific">Anaerocolumna sedimenticola</name>
    <dbReference type="NCBI Taxonomy" id="2696063"/>
    <lineage>
        <taxon>Bacteria</taxon>
        <taxon>Bacillati</taxon>
        <taxon>Bacillota</taxon>
        <taxon>Clostridia</taxon>
        <taxon>Lachnospirales</taxon>
        <taxon>Lachnospiraceae</taxon>
        <taxon>Anaerocolumna</taxon>
    </lineage>
</organism>
<dbReference type="InterPro" id="IPR022029">
    <property type="entry name" value="YoaR-like_PG-bd"/>
</dbReference>
<dbReference type="PROSITE" id="PS51109">
    <property type="entry name" value="G5"/>
    <property type="match status" value="1"/>
</dbReference>
<dbReference type="RefSeq" id="WP_161837342.1">
    <property type="nucleotide sequence ID" value="NZ_CP048000.1"/>
</dbReference>
<evidence type="ECO:0000256" key="3">
    <source>
        <dbReference type="SAM" id="SignalP"/>
    </source>
</evidence>
<dbReference type="PANTHER" id="PTHR35788:SF1">
    <property type="entry name" value="EXPORTED PROTEIN"/>
    <property type="match status" value="1"/>
</dbReference>
<evidence type="ECO:0000259" key="4">
    <source>
        <dbReference type="PROSITE" id="PS51109"/>
    </source>
</evidence>
<name>A0A6P1TKS1_9FIRM</name>
<dbReference type="Pfam" id="PF12229">
    <property type="entry name" value="PG_binding_4"/>
    <property type="match status" value="1"/>
</dbReference>
<dbReference type="Pfam" id="PF07501">
    <property type="entry name" value="G5"/>
    <property type="match status" value="1"/>
</dbReference>
<evidence type="ECO:0000313" key="5">
    <source>
        <dbReference type="EMBL" id="QHQ60506.1"/>
    </source>
</evidence>
<dbReference type="Proteomes" id="UP000464314">
    <property type="component" value="Chromosome"/>
</dbReference>
<evidence type="ECO:0000313" key="6">
    <source>
        <dbReference type="Proteomes" id="UP000464314"/>
    </source>
</evidence>
<dbReference type="KEGG" id="anr:Ana3638_06760"/>
<dbReference type="InterPro" id="IPR052913">
    <property type="entry name" value="Glycopeptide_resist_protein"/>
</dbReference>
<dbReference type="EMBL" id="CP048000">
    <property type="protein sequence ID" value="QHQ60506.1"/>
    <property type="molecule type" value="Genomic_DNA"/>
</dbReference>
<evidence type="ECO:0000256" key="1">
    <source>
        <dbReference type="ARBA" id="ARBA00022729"/>
    </source>
</evidence>
<keyword evidence="1 3" id="KW-0732">Signal</keyword>
<feature type="domain" description="G5" evidence="4">
    <location>
        <begin position="371"/>
        <end position="451"/>
    </location>
</feature>
<dbReference type="InterPro" id="IPR007391">
    <property type="entry name" value="Vancomycin_resist_VanW"/>
</dbReference>
<feature type="signal peptide" evidence="3">
    <location>
        <begin position="1"/>
        <end position="28"/>
    </location>
</feature>